<comment type="caution">
    <text evidence="2">The sequence shown here is derived from an EMBL/GenBank/DDBJ whole genome shotgun (WGS) entry which is preliminary data.</text>
</comment>
<evidence type="ECO:0000313" key="3">
    <source>
        <dbReference type="Proteomes" id="UP001304847"/>
    </source>
</evidence>
<dbReference type="Proteomes" id="UP001304847">
    <property type="component" value="Unassembled WGS sequence"/>
</dbReference>
<organism evidence="2 3">
    <name type="scientific">Aeromonas caviae</name>
    <name type="common">Aeromonas punctata</name>
    <dbReference type="NCBI Taxonomy" id="648"/>
    <lineage>
        <taxon>Bacteria</taxon>
        <taxon>Pseudomonadati</taxon>
        <taxon>Pseudomonadota</taxon>
        <taxon>Gammaproteobacteria</taxon>
        <taxon>Aeromonadales</taxon>
        <taxon>Aeromonadaceae</taxon>
        <taxon>Aeromonas</taxon>
    </lineage>
</organism>
<sequence>RQAIGPLPTGVVEGRGQGVHREDRLSHPGRTDAVNPVLVNRYRSLATRLATTFCVMKKNALFNVKYCS</sequence>
<keyword evidence="3" id="KW-1185">Reference proteome</keyword>
<protein>
    <recommendedName>
        <fullName evidence="4">IS5/IS1182 family transposase</fullName>
    </recommendedName>
</protein>
<accession>A0ABU5WCV5</accession>
<reference evidence="2 3" key="1">
    <citation type="submission" date="2023-12" db="EMBL/GenBank/DDBJ databases">
        <title>Characterization of antibiotic resistance in Aeromonas spp. in hospital effluent.</title>
        <authorList>
            <person name="Negoseki B.R.S."/>
            <person name="Krul D."/>
            <person name="Siqueira A.C."/>
            <person name="Almeida M."/>
            <person name="Mesa D."/>
            <person name="Conte D."/>
            <person name="Dalla-Costa L.M."/>
        </authorList>
    </citation>
    <scope>NUCLEOTIDE SEQUENCE [LARGE SCALE GENOMIC DNA]</scope>
    <source>
        <strain evidence="2 3">36v</strain>
    </source>
</reference>
<feature type="region of interest" description="Disordered" evidence="1">
    <location>
        <begin position="1"/>
        <end position="32"/>
    </location>
</feature>
<dbReference type="EMBL" id="JAYGOJ010000250">
    <property type="protein sequence ID" value="MEA9438671.1"/>
    <property type="molecule type" value="Genomic_DNA"/>
</dbReference>
<gene>
    <name evidence="2" type="ORF">VCX44_23470</name>
</gene>
<evidence type="ECO:0008006" key="4">
    <source>
        <dbReference type="Google" id="ProtNLM"/>
    </source>
</evidence>
<proteinExistence type="predicted"/>
<evidence type="ECO:0000313" key="2">
    <source>
        <dbReference type="EMBL" id="MEA9438671.1"/>
    </source>
</evidence>
<feature type="non-terminal residue" evidence="2">
    <location>
        <position position="1"/>
    </location>
</feature>
<evidence type="ECO:0000256" key="1">
    <source>
        <dbReference type="SAM" id="MobiDB-lite"/>
    </source>
</evidence>
<feature type="compositionally biased region" description="Basic and acidic residues" evidence="1">
    <location>
        <begin position="19"/>
        <end position="30"/>
    </location>
</feature>
<dbReference type="RefSeq" id="WP_323581112.1">
    <property type="nucleotide sequence ID" value="NZ_JAYGOJ010000250.1"/>
</dbReference>
<name>A0ABU5WCV5_AERCA</name>